<feature type="region of interest" description="Disordered" evidence="1">
    <location>
        <begin position="1"/>
        <end position="49"/>
    </location>
</feature>
<dbReference type="AlphaFoldDB" id="A0A0A0DGE1"/>
<name>A0A0A0DGE1_9PROT</name>
<reference evidence="2 3" key="1">
    <citation type="submission" date="2014-01" db="EMBL/GenBank/DDBJ databases">
        <title>Genome sequence determination for a cystic fibrosis isolate, Inquilinus limosus.</title>
        <authorList>
            <person name="Pino M."/>
            <person name="Di Conza J."/>
            <person name="Gutkind G."/>
        </authorList>
    </citation>
    <scope>NUCLEOTIDE SEQUENCE [LARGE SCALE GENOMIC DNA]</scope>
    <source>
        <strain evidence="2 3">MP06</strain>
    </source>
</reference>
<dbReference type="Proteomes" id="UP000029995">
    <property type="component" value="Unassembled WGS sequence"/>
</dbReference>
<organism evidence="2 3">
    <name type="scientific">Inquilinus limosus MP06</name>
    <dbReference type="NCBI Taxonomy" id="1398085"/>
    <lineage>
        <taxon>Bacteria</taxon>
        <taxon>Pseudomonadati</taxon>
        <taxon>Pseudomonadota</taxon>
        <taxon>Alphaproteobacteria</taxon>
        <taxon>Rhodospirillales</taxon>
        <taxon>Rhodospirillaceae</taxon>
        <taxon>Inquilinus</taxon>
    </lineage>
</organism>
<feature type="compositionally biased region" description="Polar residues" evidence="1">
    <location>
        <begin position="28"/>
        <end position="41"/>
    </location>
</feature>
<comment type="caution">
    <text evidence="2">The sequence shown here is derived from an EMBL/GenBank/DDBJ whole genome shotgun (WGS) entry which is preliminary data.</text>
</comment>
<protein>
    <submittedName>
        <fullName evidence="2">Uncharacterized protein</fullName>
    </submittedName>
</protein>
<feature type="region of interest" description="Disordered" evidence="1">
    <location>
        <begin position="58"/>
        <end position="77"/>
    </location>
</feature>
<gene>
    <name evidence="2" type="ORF">P409_00890</name>
</gene>
<evidence type="ECO:0000256" key="1">
    <source>
        <dbReference type="SAM" id="MobiDB-lite"/>
    </source>
</evidence>
<evidence type="ECO:0000313" key="2">
    <source>
        <dbReference type="EMBL" id="KGM36057.1"/>
    </source>
</evidence>
<proteinExistence type="predicted"/>
<accession>A0A0A0DGE1</accession>
<dbReference type="EMBL" id="JANX01000002">
    <property type="protein sequence ID" value="KGM36057.1"/>
    <property type="molecule type" value="Genomic_DNA"/>
</dbReference>
<evidence type="ECO:0000313" key="3">
    <source>
        <dbReference type="Proteomes" id="UP000029995"/>
    </source>
</evidence>
<sequence>MITDGITIPKPIPAQAKPGPPAPGRSPATATITAPNPSTWSAKPRVSVRGPKWRVTCDDARETAKNPPAKGSVGYPG</sequence>